<protein>
    <submittedName>
        <fullName evidence="1">Uncharacterized protein</fullName>
    </submittedName>
</protein>
<dbReference type="AlphaFoldDB" id="A0A0L0BTX0"/>
<dbReference type="EMBL" id="JRES01001347">
    <property type="protein sequence ID" value="KNC23497.1"/>
    <property type="molecule type" value="Genomic_DNA"/>
</dbReference>
<sequence>MHVIQNFSLREKLLVDTAVLVLITSWELDHRISQIRISSVIVESISDIVGYDMEEIWDSRL</sequence>
<gene>
    <name evidence="1" type="ORF">FF38_09198</name>
</gene>
<reference evidence="1 2" key="1">
    <citation type="journal article" date="2015" name="Nat. Commun.">
        <title>Lucilia cuprina genome unlocks parasitic fly biology to underpin future interventions.</title>
        <authorList>
            <person name="Anstead C.A."/>
            <person name="Korhonen P.K."/>
            <person name="Young N.D."/>
            <person name="Hall R.S."/>
            <person name="Jex A.R."/>
            <person name="Murali S.C."/>
            <person name="Hughes D.S."/>
            <person name="Lee S.F."/>
            <person name="Perry T."/>
            <person name="Stroehlein A.J."/>
            <person name="Ansell B.R."/>
            <person name="Breugelmans B."/>
            <person name="Hofmann A."/>
            <person name="Qu J."/>
            <person name="Dugan S."/>
            <person name="Lee S.L."/>
            <person name="Chao H."/>
            <person name="Dinh H."/>
            <person name="Han Y."/>
            <person name="Doddapaneni H.V."/>
            <person name="Worley K.C."/>
            <person name="Muzny D.M."/>
            <person name="Ioannidis P."/>
            <person name="Waterhouse R.M."/>
            <person name="Zdobnov E.M."/>
            <person name="James P.J."/>
            <person name="Bagnall N.H."/>
            <person name="Kotze A.C."/>
            <person name="Gibbs R.A."/>
            <person name="Richards S."/>
            <person name="Batterham P."/>
            <person name="Gasser R.B."/>
        </authorList>
    </citation>
    <scope>NUCLEOTIDE SEQUENCE [LARGE SCALE GENOMIC DNA]</scope>
    <source>
        <strain evidence="1 2">LS</strain>
        <tissue evidence="1">Full body</tissue>
    </source>
</reference>
<evidence type="ECO:0000313" key="1">
    <source>
        <dbReference type="EMBL" id="KNC23497.1"/>
    </source>
</evidence>
<organism evidence="1 2">
    <name type="scientific">Lucilia cuprina</name>
    <name type="common">Green bottle fly</name>
    <name type="synonym">Australian sheep blowfly</name>
    <dbReference type="NCBI Taxonomy" id="7375"/>
    <lineage>
        <taxon>Eukaryota</taxon>
        <taxon>Metazoa</taxon>
        <taxon>Ecdysozoa</taxon>
        <taxon>Arthropoda</taxon>
        <taxon>Hexapoda</taxon>
        <taxon>Insecta</taxon>
        <taxon>Pterygota</taxon>
        <taxon>Neoptera</taxon>
        <taxon>Endopterygota</taxon>
        <taxon>Diptera</taxon>
        <taxon>Brachycera</taxon>
        <taxon>Muscomorpha</taxon>
        <taxon>Oestroidea</taxon>
        <taxon>Calliphoridae</taxon>
        <taxon>Luciliinae</taxon>
        <taxon>Lucilia</taxon>
    </lineage>
</organism>
<dbReference type="Proteomes" id="UP000037069">
    <property type="component" value="Unassembled WGS sequence"/>
</dbReference>
<proteinExistence type="predicted"/>
<accession>A0A0L0BTX0</accession>
<keyword evidence="2" id="KW-1185">Reference proteome</keyword>
<evidence type="ECO:0000313" key="2">
    <source>
        <dbReference type="Proteomes" id="UP000037069"/>
    </source>
</evidence>
<name>A0A0L0BTX0_LUCCU</name>
<comment type="caution">
    <text evidence="1">The sequence shown here is derived from an EMBL/GenBank/DDBJ whole genome shotgun (WGS) entry which is preliminary data.</text>
</comment>